<name>A0A6A4HFC0_9AGAR</name>
<dbReference type="EMBL" id="ML769512">
    <property type="protein sequence ID" value="KAE9396536.1"/>
    <property type="molecule type" value="Genomic_DNA"/>
</dbReference>
<reference evidence="2" key="1">
    <citation type="journal article" date="2019" name="Environ. Microbiol.">
        <title>Fungal ecological strategies reflected in gene transcription - a case study of two litter decomposers.</title>
        <authorList>
            <person name="Barbi F."/>
            <person name="Kohler A."/>
            <person name="Barry K."/>
            <person name="Baskaran P."/>
            <person name="Daum C."/>
            <person name="Fauchery L."/>
            <person name="Ihrmark K."/>
            <person name="Kuo A."/>
            <person name="LaButti K."/>
            <person name="Lipzen A."/>
            <person name="Morin E."/>
            <person name="Grigoriev I.V."/>
            <person name="Henrissat B."/>
            <person name="Lindahl B."/>
            <person name="Martin F."/>
        </authorList>
    </citation>
    <scope>NUCLEOTIDE SEQUENCE</scope>
    <source>
        <strain evidence="2">JB14</strain>
    </source>
</reference>
<dbReference type="Proteomes" id="UP000799118">
    <property type="component" value="Unassembled WGS sequence"/>
</dbReference>
<feature type="region of interest" description="Disordered" evidence="1">
    <location>
        <begin position="51"/>
        <end position="77"/>
    </location>
</feature>
<dbReference type="OrthoDB" id="27543at2759"/>
<accession>A0A6A4HFC0</accession>
<dbReference type="Pfam" id="PF13862">
    <property type="entry name" value="BCCIP"/>
    <property type="match status" value="1"/>
</dbReference>
<keyword evidence="3" id="KW-1185">Reference proteome</keyword>
<dbReference type="InterPro" id="IPR025602">
    <property type="entry name" value="BCP1_family"/>
</dbReference>
<evidence type="ECO:0000313" key="3">
    <source>
        <dbReference type="Proteomes" id="UP000799118"/>
    </source>
</evidence>
<gene>
    <name evidence="2" type="ORF">BT96DRAFT_1021325</name>
</gene>
<proteinExistence type="predicted"/>
<organism evidence="2 3">
    <name type="scientific">Gymnopus androsaceus JB14</name>
    <dbReference type="NCBI Taxonomy" id="1447944"/>
    <lineage>
        <taxon>Eukaryota</taxon>
        <taxon>Fungi</taxon>
        <taxon>Dikarya</taxon>
        <taxon>Basidiomycota</taxon>
        <taxon>Agaricomycotina</taxon>
        <taxon>Agaricomycetes</taxon>
        <taxon>Agaricomycetidae</taxon>
        <taxon>Agaricales</taxon>
        <taxon>Marasmiineae</taxon>
        <taxon>Omphalotaceae</taxon>
        <taxon>Gymnopus</taxon>
    </lineage>
</organism>
<evidence type="ECO:0000256" key="1">
    <source>
        <dbReference type="SAM" id="MobiDB-lite"/>
    </source>
</evidence>
<dbReference type="AlphaFoldDB" id="A0A6A4HFC0"/>
<sequence length="153" mass="17154">MSVQVVPHMYRMLKDELEAESAGNTFKFSHLIILSRTYHLSMKEESYLTNIKSDSASGPSSKKKKKMKNATANAGVPSTSRPAGGIYSFHPEDECVKQIRFASFLLTSALTNFCYFQSSTHTLDYPFTSAPPEPRDQESFGLDTRGRLMLVPF</sequence>
<evidence type="ECO:0000313" key="2">
    <source>
        <dbReference type="EMBL" id="KAE9396536.1"/>
    </source>
</evidence>
<protein>
    <submittedName>
        <fullName evidence="2">Uncharacterized protein</fullName>
    </submittedName>
</protein>